<feature type="transmembrane region" description="Helical" evidence="5">
    <location>
        <begin position="41"/>
        <end position="65"/>
    </location>
</feature>
<keyword evidence="2 5" id="KW-0812">Transmembrane</keyword>
<dbReference type="Proteomes" id="UP000218890">
    <property type="component" value="Chromosome"/>
</dbReference>
<organism evidence="7 8">
    <name type="scientific">Halorhodospira halochloris</name>
    <name type="common">Ectothiorhodospira halochloris</name>
    <dbReference type="NCBI Taxonomy" id="1052"/>
    <lineage>
        <taxon>Bacteria</taxon>
        <taxon>Pseudomonadati</taxon>
        <taxon>Pseudomonadota</taxon>
        <taxon>Gammaproteobacteria</taxon>
        <taxon>Chromatiales</taxon>
        <taxon>Ectothiorhodospiraceae</taxon>
        <taxon>Halorhodospira</taxon>
    </lineage>
</organism>
<feature type="domain" description="Lipopolysaccharide assembly protein A" evidence="6">
    <location>
        <begin position="23"/>
        <end position="85"/>
    </location>
</feature>
<evidence type="ECO:0000313" key="7">
    <source>
        <dbReference type="EMBL" id="BAU57257.1"/>
    </source>
</evidence>
<dbReference type="OrthoDB" id="5796780at2"/>
<evidence type="ECO:0000256" key="3">
    <source>
        <dbReference type="ARBA" id="ARBA00022989"/>
    </source>
</evidence>
<sequence length="98" mass="10659">MRRIFAVIGILLIVMFGLAFSVLNADPVDLDLFFADVEVALSVAMVGALMLGAALGGLASLGAVWRRGREIHRLRRQLGYSERQLQAMRRSPLSGSSD</sequence>
<dbReference type="EMBL" id="AP017372">
    <property type="protein sequence ID" value="BAU57257.1"/>
    <property type="molecule type" value="Genomic_DNA"/>
</dbReference>
<dbReference type="GO" id="GO:0005886">
    <property type="term" value="C:plasma membrane"/>
    <property type="evidence" value="ECO:0007669"/>
    <property type="project" value="InterPro"/>
</dbReference>
<gene>
    <name evidence="7" type="ORF">HH1059_05720</name>
</gene>
<reference evidence="7" key="1">
    <citation type="submission" date="2016-02" db="EMBL/GenBank/DDBJ databases">
        <title>Halorhodospira halochloris DSM-1059 complete genome, version 2.</title>
        <authorList>
            <person name="Tsukatani Y."/>
        </authorList>
    </citation>
    <scope>NUCLEOTIDE SEQUENCE</scope>
    <source>
        <strain evidence="7">DSM 1059</strain>
    </source>
</reference>
<name>A0A0X8X8Z4_HALHR</name>
<proteinExistence type="predicted"/>
<evidence type="ECO:0000256" key="4">
    <source>
        <dbReference type="ARBA" id="ARBA00023136"/>
    </source>
</evidence>
<keyword evidence="8" id="KW-1185">Reference proteome</keyword>
<dbReference type="KEGG" id="hhk:HH1059_05720"/>
<dbReference type="RefSeq" id="WP_096408064.1">
    <property type="nucleotide sequence ID" value="NZ_AP017372.2"/>
</dbReference>
<protein>
    <recommendedName>
        <fullName evidence="6">Lipopolysaccharide assembly protein A domain-containing protein</fullName>
    </recommendedName>
</protein>
<evidence type="ECO:0000256" key="5">
    <source>
        <dbReference type="SAM" id="Phobius"/>
    </source>
</evidence>
<dbReference type="AlphaFoldDB" id="A0A0X8X8Z4"/>
<dbReference type="InterPro" id="IPR010445">
    <property type="entry name" value="LapA_dom"/>
</dbReference>
<evidence type="ECO:0000259" key="6">
    <source>
        <dbReference type="Pfam" id="PF06305"/>
    </source>
</evidence>
<keyword evidence="3 5" id="KW-1133">Transmembrane helix</keyword>
<keyword evidence="1" id="KW-1003">Cell membrane</keyword>
<evidence type="ECO:0000256" key="1">
    <source>
        <dbReference type="ARBA" id="ARBA00022475"/>
    </source>
</evidence>
<evidence type="ECO:0000313" key="8">
    <source>
        <dbReference type="Proteomes" id="UP000218890"/>
    </source>
</evidence>
<evidence type="ECO:0000256" key="2">
    <source>
        <dbReference type="ARBA" id="ARBA00022692"/>
    </source>
</evidence>
<accession>A0A0X8X8Z4</accession>
<dbReference type="Pfam" id="PF06305">
    <property type="entry name" value="LapA_dom"/>
    <property type="match status" value="1"/>
</dbReference>
<keyword evidence="4 5" id="KW-0472">Membrane</keyword>